<sequence length="229" mass="26695">MNTRQPPKHSLNIVDRPITKSRAEVPTVSLSAFAYLFSEYIQYLVDRANSITELEDRLEKAGFDVGIRVLELLSYREKVLRRKTDVLDILRFIHGPAWQYLFGKTADDLQQAANADDEYYIRDYDLLISRYISVPRSYEPFNPGTLAAGIMRGMLDSAGFPARWGTGGDIHRKLTSCMSCMTRHRWGTRGDRRYRWAKPQFRAKQWGSDDQGGRWRWRGKGAEHDIEWW</sequence>
<dbReference type="InterPro" id="IPR007194">
    <property type="entry name" value="TRAPP_component"/>
</dbReference>
<dbReference type="GO" id="GO:0006888">
    <property type="term" value="P:endoplasmic reticulum to Golgi vesicle-mediated transport"/>
    <property type="evidence" value="ECO:0007669"/>
    <property type="project" value="TreeGrafter"/>
</dbReference>
<evidence type="ECO:0000256" key="2">
    <source>
        <dbReference type="ARBA" id="ARBA00004555"/>
    </source>
</evidence>
<keyword evidence="4" id="KW-0813">Transport</keyword>
<proteinExistence type="inferred from homology"/>
<evidence type="ECO:0000256" key="7">
    <source>
        <dbReference type="ARBA" id="ARBA00023034"/>
    </source>
</evidence>
<evidence type="ECO:0000256" key="6">
    <source>
        <dbReference type="ARBA" id="ARBA00022892"/>
    </source>
</evidence>
<accession>A0AAD3HII2</accession>
<keyword evidence="9" id="KW-1185">Reference proteome</keyword>
<dbReference type="Proteomes" id="UP001054857">
    <property type="component" value="Unassembled WGS sequence"/>
</dbReference>
<evidence type="ECO:0000256" key="3">
    <source>
        <dbReference type="ARBA" id="ARBA00006218"/>
    </source>
</evidence>
<comment type="subcellular location">
    <subcellularLocation>
        <location evidence="1">Endoplasmic reticulum</location>
    </subcellularLocation>
    <subcellularLocation>
        <location evidence="2">Golgi apparatus</location>
    </subcellularLocation>
</comment>
<dbReference type="GO" id="GO:0005783">
    <property type="term" value="C:endoplasmic reticulum"/>
    <property type="evidence" value="ECO:0007669"/>
    <property type="project" value="UniProtKB-SubCell"/>
</dbReference>
<dbReference type="GO" id="GO:1990072">
    <property type="term" value="C:TRAPPIII protein complex"/>
    <property type="evidence" value="ECO:0007669"/>
    <property type="project" value="TreeGrafter"/>
</dbReference>
<dbReference type="GO" id="GO:1990070">
    <property type="term" value="C:TRAPPI protein complex"/>
    <property type="evidence" value="ECO:0007669"/>
    <property type="project" value="TreeGrafter"/>
</dbReference>
<keyword evidence="6" id="KW-0931">ER-Golgi transport</keyword>
<dbReference type="InterPro" id="IPR016696">
    <property type="entry name" value="TRAPP-I_su5"/>
</dbReference>
<evidence type="ECO:0000313" key="8">
    <source>
        <dbReference type="EMBL" id="GFR42127.1"/>
    </source>
</evidence>
<name>A0AAD3HII2_9CHLO</name>
<dbReference type="CDD" id="cd14943">
    <property type="entry name" value="TRAPPC5_Trs31"/>
    <property type="match status" value="1"/>
</dbReference>
<dbReference type="Pfam" id="PF04051">
    <property type="entry name" value="TRAPP"/>
    <property type="match status" value="1"/>
</dbReference>
<evidence type="ECO:0000313" key="9">
    <source>
        <dbReference type="Proteomes" id="UP001054857"/>
    </source>
</evidence>
<dbReference type="PANTHER" id="PTHR20902">
    <property type="entry name" value="41-2 PROTEIN ANTIGEN-RELATED"/>
    <property type="match status" value="1"/>
</dbReference>
<dbReference type="FunFam" id="3.30.1380.20:FF:000002">
    <property type="entry name" value="Trafficking protein particle complex subunit"/>
    <property type="match status" value="1"/>
</dbReference>
<evidence type="ECO:0008006" key="10">
    <source>
        <dbReference type="Google" id="ProtNLM"/>
    </source>
</evidence>
<comment type="caution">
    <text evidence="8">The sequence shown here is derived from an EMBL/GenBank/DDBJ whole genome shotgun (WGS) entry which is preliminary data.</text>
</comment>
<gene>
    <name evidence="8" type="ORF">Agub_g2970</name>
</gene>
<dbReference type="EMBL" id="BMAR01000002">
    <property type="protein sequence ID" value="GFR42127.1"/>
    <property type="molecule type" value="Genomic_DNA"/>
</dbReference>
<dbReference type="AlphaFoldDB" id="A0AAD3HII2"/>
<dbReference type="GO" id="GO:1990071">
    <property type="term" value="C:TRAPPII protein complex"/>
    <property type="evidence" value="ECO:0007669"/>
    <property type="project" value="TreeGrafter"/>
</dbReference>
<organism evidence="8 9">
    <name type="scientific">Astrephomene gubernaculifera</name>
    <dbReference type="NCBI Taxonomy" id="47775"/>
    <lineage>
        <taxon>Eukaryota</taxon>
        <taxon>Viridiplantae</taxon>
        <taxon>Chlorophyta</taxon>
        <taxon>core chlorophytes</taxon>
        <taxon>Chlorophyceae</taxon>
        <taxon>CS clade</taxon>
        <taxon>Chlamydomonadales</taxon>
        <taxon>Astrephomenaceae</taxon>
        <taxon>Astrephomene</taxon>
    </lineage>
</organism>
<evidence type="ECO:0000256" key="5">
    <source>
        <dbReference type="ARBA" id="ARBA00022824"/>
    </source>
</evidence>
<keyword evidence="5" id="KW-0256">Endoplasmic reticulum</keyword>
<protein>
    <recommendedName>
        <fullName evidence="10">Trafficking protein particle complex subunit</fullName>
    </recommendedName>
</protein>
<dbReference type="PANTHER" id="PTHR20902:SF0">
    <property type="entry name" value="TRAFFICKING PROTEIN PARTICLE COMPLEX SUBUNIT 5"/>
    <property type="match status" value="1"/>
</dbReference>
<comment type="similarity">
    <text evidence="3">Belongs to the TRAPP small subunits family. BET3 subfamily.</text>
</comment>
<reference evidence="8 9" key="1">
    <citation type="journal article" date="2021" name="Sci. Rep.">
        <title>Genome sequencing of the multicellular alga Astrephomene provides insights into convergent evolution of germ-soma differentiation.</title>
        <authorList>
            <person name="Yamashita S."/>
            <person name="Yamamoto K."/>
            <person name="Matsuzaki R."/>
            <person name="Suzuki S."/>
            <person name="Yamaguchi H."/>
            <person name="Hirooka S."/>
            <person name="Minakuchi Y."/>
            <person name="Miyagishima S."/>
            <person name="Kawachi M."/>
            <person name="Toyoda A."/>
            <person name="Nozaki H."/>
        </authorList>
    </citation>
    <scope>NUCLEOTIDE SEQUENCE [LARGE SCALE GENOMIC DNA]</scope>
    <source>
        <strain evidence="8 9">NIES-4017</strain>
    </source>
</reference>
<dbReference type="Gene3D" id="3.30.1380.20">
    <property type="entry name" value="Trafficking protein particle complex subunit 3"/>
    <property type="match status" value="1"/>
</dbReference>
<evidence type="ECO:0000256" key="4">
    <source>
        <dbReference type="ARBA" id="ARBA00022448"/>
    </source>
</evidence>
<dbReference type="InterPro" id="IPR024096">
    <property type="entry name" value="NO_sig/Golgi_transp_ligand-bd"/>
</dbReference>
<evidence type="ECO:0000256" key="1">
    <source>
        <dbReference type="ARBA" id="ARBA00004240"/>
    </source>
</evidence>
<dbReference type="SUPFAM" id="SSF111126">
    <property type="entry name" value="Ligand-binding domain in the NO signalling and Golgi transport"/>
    <property type="match status" value="1"/>
</dbReference>
<keyword evidence="7" id="KW-0333">Golgi apparatus</keyword>